<dbReference type="PRINTS" id="PR00604">
    <property type="entry name" value="CYTCHRMECIAB"/>
</dbReference>
<gene>
    <name evidence="7" type="ORF">METZ01_LOCUS23341</name>
</gene>
<dbReference type="GO" id="GO:0046872">
    <property type="term" value="F:metal ion binding"/>
    <property type="evidence" value="ECO:0007669"/>
    <property type="project" value="UniProtKB-KW"/>
</dbReference>
<reference evidence="7" key="1">
    <citation type="submission" date="2018-05" db="EMBL/GenBank/DDBJ databases">
        <authorList>
            <person name="Lanie J.A."/>
            <person name="Ng W.-L."/>
            <person name="Kazmierczak K.M."/>
            <person name="Andrzejewski T.M."/>
            <person name="Davidsen T.M."/>
            <person name="Wayne K.J."/>
            <person name="Tettelin H."/>
            <person name="Glass J.I."/>
            <person name="Rusch D."/>
            <person name="Podicherti R."/>
            <person name="Tsui H.-C.T."/>
            <person name="Winkler M.E."/>
        </authorList>
    </citation>
    <scope>NUCLEOTIDE SEQUENCE</scope>
</reference>
<evidence type="ECO:0000259" key="6">
    <source>
        <dbReference type="PROSITE" id="PS51007"/>
    </source>
</evidence>
<evidence type="ECO:0000256" key="3">
    <source>
        <dbReference type="ARBA" id="ARBA00022723"/>
    </source>
</evidence>
<dbReference type="SUPFAM" id="SSF46626">
    <property type="entry name" value="Cytochrome c"/>
    <property type="match status" value="1"/>
</dbReference>
<dbReference type="InterPro" id="IPR002327">
    <property type="entry name" value="Cyt_c_1A/1B"/>
</dbReference>
<name>A0A381PWS3_9ZZZZ</name>
<accession>A0A381PWS3</accession>
<evidence type="ECO:0000256" key="4">
    <source>
        <dbReference type="ARBA" id="ARBA00022982"/>
    </source>
</evidence>
<keyword evidence="2" id="KW-0349">Heme</keyword>
<dbReference type="InterPro" id="IPR036909">
    <property type="entry name" value="Cyt_c-like_dom_sf"/>
</dbReference>
<dbReference type="AlphaFoldDB" id="A0A381PWS3"/>
<evidence type="ECO:0000256" key="5">
    <source>
        <dbReference type="ARBA" id="ARBA00023004"/>
    </source>
</evidence>
<feature type="domain" description="Cytochrome c" evidence="6">
    <location>
        <begin position="29"/>
        <end position="130"/>
    </location>
</feature>
<keyword evidence="3" id="KW-0479">Metal-binding</keyword>
<evidence type="ECO:0000256" key="2">
    <source>
        <dbReference type="ARBA" id="ARBA00022617"/>
    </source>
</evidence>
<dbReference type="GO" id="GO:0020037">
    <property type="term" value="F:heme binding"/>
    <property type="evidence" value="ECO:0007669"/>
    <property type="project" value="InterPro"/>
</dbReference>
<dbReference type="EMBL" id="UINC01001093">
    <property type="protein sequence ID" value="SUZ70487.1"/>
    <property type="molecule type" value="Genomic_DNA"/>
</dbReference>
<dbReference type="PANTHER" id="PTHR11961">
    <property type="entry name" value="CYTOCHROME C"/>
    <property type="match status" value="1"/>
</dbReference>
<keyword evidence="4" id="KW-0249">Electron transport</keyword>
<dbReference type="Gene3D" id="1.10.760.10">
    <property type="entry name" value="Cytochrome c-like domain"/>
    <property type="match status" value="1"/>
</dbReference>
<evidence type="ECO:0000313" key="7">
    <source>
        <dbReference type="EMBL" id="SUZ70487.1"/>
    </source>
</evidence>
<protein>
    <recommendedName>
        <fullName evidence="6">Cytochrome c domain-containing protein</fullName>
    </recommendedName>
</protein>
<keyword evidence="5" id="KW-0408">Iron</keyword>
<sequence length="265" mass="30126">MFRLVPLFILFLLGIEAFADPTSDQLGTADYLNGRIAFQQRCSACHTLAEDSADLLGPNLWHLFEKGVGENTDFNYSDSMGSSHLIWNSELMYKFLQGPQALFPDTKMFIPEPVPEEFIIDMIAFMMLETDAPNKPNIERISIAEASDKSLPISERFPSFWNHLMFNTTHYRLVTSKEELEFDAYFNTDGSVSTSLKSVEGFWHVTNEDMFCYAIHRLPLSMSEFVECFPIAAMAIPRFAKELWRSKPKDGVVLHGGILPGRSED</sequence>
<keyword evidence="1" id="KW-0813">Transport</keyword>
<dbReference type="PROSITE" id="PS51007">
    <property type="entry name" value="CYTC"/>
    <property type="match status" value="1"/>
</dbReference>
<dbReference type="InterPro" id="IPR009056">
    <property type="entry name" value="Cyt_c-like_dom"/>
</dbReference>
<organism evidence="7">
    <name type="scientific">marine metagenome</name>
    <dbReference type="NCBI Taxonomy" id="408172"/>
    <lineage>
        <taxon>unclassified sequences</taxon>
        <taxon>metagenomes</taxon>
        <taxon>ecological metagenomes</taxon>
    </lineage>
</organism>
<proteinExistence type="predicted"/>
<evidence type="ECO:0000256" key="1">
    <source>
        <dbReference type="ARBA" id="ARBA00022448"/>
    </source>
</evidence>
<dbReference type="GO" id="GO:0009055">
    <property type="term" value="F:electron transfer activity"/>
    <property type="evidence" value="ECO:0007669"/>
    <property type="project" value="InterPro"/>
</dbReference>